<dbReference type="PROSITE" id="PS50928">
    <property type="entry name" value="ABC_TM1"/>
    <property type="match status" value="1"/>
</dbReference>
<sequence>MSEVLDRPLVSSPLTRPRLTWPALLGTAAGAIAVTGLLFLFTPLDGYVGFILIAAVLYVVGLTVVSTLVEGWRHAKDRLMTNVLLATVLFAVLALVGVLGYTIYRGLARFDPVFFTHSMRSVAEGDAGGGAYHAIIGTLQQVGIATAIAAPLGILVAIYLVEYSTGRLGRVVSFLVDVMTGLPSIVAGLFILALWIVLLGQSYSGFAGSLALIVLMLPTVIRSTEEMLKLVPHSLREASYALGVAKWITVVRVVLPTATAGIVTGVMLAVARVMGETAPVLLTVFGAQSINFNPFDGPQASLPLFVFAEAGQPNATAIDRAWTGALTLILVVIALNLIARLVARFARVRA</sequence>
<evidence type="ECO:0000256" key="9">
    <source>
        <dbReference type="ARBA" id="ARBA00023136"/>
    </source>
</evidence>
<accession>A0A9W6R4N8</accession>
<keyword evidence="5 10" id="KW-1003">Cell membrane</keyword>
<evidence type="ECO:0000259" key="11">
    <source>
        <dbReference type="PROSITE" id="PS50928"/>
    </source>
</evidence>
<feature type="domain" description="ABC transmembrane type-1" evidence="11">
    <location>
        <begin position="135"/>
        <end position="339"/>
    </location>
</feature>
<feature type="transmembrane region" description="Helical" evidence="10">
    <location>
        <begin position="142"/>
        <end position="162"/>
    </location>
</feature>
<evidence type="ECO:0000313" key="12">
    <source>
        <dbReference type="EMBL" id="GLY67420.1"/>
    </source>
</evidence>
<protein>
    <recommendedName>
        <fullName evidence="10">Phosphate transport system permease protein PstA</fullName>
    </recommendedName>
</protein>
<comment type="caution">
    <text evidence="12">The sequence shown here is derived from an EMBL/GenBank/DDBJ whole genome shotgun (WGS) entry which is preliminary data.</text>
</comment>
<comment type="subcellular location">
    <subcellularLocation>
        <location evidence="2 10">Cell membrane</location>
        <topology evidence="2 10">Multi-pass membrane protein</topology>
    </subcellularLocation>
</comment>
<evidence type="ECO:0000256" key="1">
    <source>
        <dbReference type="ARBA" id="ARBA00003510"/>
    </source>
</evidence>
<evidence type="ECO:0000256" key="2">
    <source>
        <dbReference type="ARBA" id="ARBA00004651"/>
    </source>
</evidence>
<keyword evidence="6" id="KW-0592">Phosphate transport</keyword>
<feature type="transmembrane region" description="Helical" evidence="10">
    <location>
        <begin position="321"/>
        <end position="343"/>
    </location>
</feature>
<keyword evidence="9 10" id="KW-0472">Membrane</keyword>
<keyword evidence="4" id="KW-0813">Transport</keyword>
<evidence type="ECO:0000256" key="10">
    <source>
        <dbReference type="RuleBase" id="RU363043"/>
    </source>
</evidence>
<dbReference type="AlphaFoldDB" id="A0A9W6R4N8"/>
<dbReference type="CDD" id="cd06261">
    <property type="entry name" value="TM_PBP2"/>
    <property type="match status" value="1"/>
</dbReference>
<feature type="transmembrane region" description="Helical" evidence="10">
    <location>
        <begin position="253"/>
        <end position="274"/>
    </location>
</feature>
<dbReference type="GO" id="GO:0005886">
    <property type="term" value="C:plasma membrane"/>
    <property type="evidence" value="ECO:0007669"/>
    <property type="project" value="UniProtKB-SubCell"/>
</dbReference>
<dbReference type="Gene3D" id="1.10.3720.10">
    <property type="entry name" value="MetI-like"/>
    <property type="match status" value="1"/>
</dbReference>
<dbReference type="EMBL" id="BSTI01000008">
    <property type="protein sequence ID" value="GLY67420.1"/>
    <property type="molecule type" value="Genomic_DNA"/>
</dbReference>
<feature type="transmembrane region" description="Helical" evidence="10">
    <location>
        <begin position="203"/>
        <end position="221"/>
    </location>
</feature>
<gene>
    <name evidence="12" type="ORF">Atai01_40390</name>
</gene>
<dbReference type="GO" id="GO:0005315">
    <property type="term" value="F:phosphate transmembrane transporter activity"/>
    <property type="evidence" value="ECO:0007669"/>
    <property type="project" value="InterPro"/>
</dbReference>
<feature type="transmembrane region" description="Helical" evidence="10">
    <location>
        <begin position="174"/>
        <end position="197"/>
    </location>
</feature>
<evidence type="ECO:0000256" key="5">
    <source>
        <dbReference type="ARBA" id="ARBA00022475"/>
    </source>
</evidence>
<comment type="function">
    <text evidence="1">Part of the binding-protein-dependent transport system for phosphate; probably responsible for the translocation of the substrate across the membrane.</text>
</comment>
<dbReference type="PANTHER" id="PTHR42922:SF1">
    <property type="entry name" value="PHOSPHATE TRANSPORT SYSTEM PERMEASE PROTEIN PSTA"/>
    <property type="match status" value="1"/>
</dbReference>
<dbReference type="InterPro" id="IPR035906">
    <property type="entry name" value="MetI-like_sf"/>
</dbReference>
<dbReference type="RefSeq" id="WP_027941529.1">
    <property type="nucleotide sequence ID" value="NZ_BSTI01000008.1"/>
</dbReference>
<dbReference type="NCBIfam" id="TIGR00974">
    <property type="entry name" value="3a0107s02c"/>
    <property type="match status" value="1"/>
</dbReference>
<keyword evidence="8 10" id="KW-1133">Transmembrane helix</keyword>
<feature type="transmembrane region" description="Helical" evidence="10">
    <location>
        <begin position="47"/>
        <end position="69"/>
    </location>
</feature>
<dbReference type="GO" id="GO:0035435">
    <property type="term" value="P:phosphate ion transmembrane transport"/>
    <property type="evidence" value="ECO:0007669"/>
    <property type="project" value="InterPro"/>
</dbReference>
<keyword evidence="13" id="KW-1185">Reference proteome</keyword>
<feature type="transmembrane region" description="Helical" evidence="10">
    <location>
        <begin position="21"/>
        <end position="41"/>
    </location>
</feature>
<dbReference type="InterPro" id="IPR051408">
    <property type="entry name" value="Phosphate_transprt_permease"/>
</dbReference>
<evidence type="ECO:0000256" key="7">
    <source>
        <dbReference type="ARBA" id="ARBA00022692"/>
    </source>
</evidence>
<organism evidence="12 13">
    <name type="scientific">Amycolatopsis taiwanensis</name>
    <dbReference type="NCBI Taxonomy" id="342230"/>
    <lineage>
        <taxon>Bacteria</taxon>
        <taxon>Bacillati</taxon>
        <taxon>Actinomycetota</taxon>
        <taxon>Actinomycetes</taxon>
        <taxon>Pseudonocardiales</taxon>
        <taxon>Pseudonocardiaceae</taxon>
        <taxon>Amycolatopsis</taxon>
    </lineage>
</organism>
<evidence type="ECO:0000313" key="13">
    <source>
        <dbReference type="Proteomes" id="UP001165136"/>
    </source>
</evidence>
<dbReference type="Pfam" id="PF00528">
    <property type="entry name" value="BPD_transp_1"/>
    <property type="match status" value="1"/>
</dbReference>
<evidence type="ECO:0000256" key="8">
    <source>
        <dbReference type="ARBA" id="ARBA00022989"/>
    </source>
</evidence>
<dbReference type="PANTHER" id="PTHR42922">
    <property type="entry name" value="PHOSPHATE TRANSPORT SYSTEM PERMEASE PROTEIN PSTA"/>
    <property type="match status" value="1"/>
</dbReference>
<proteinExistence type="inferred from homology"/>
<dbReference type="InterPro" id="IPR000515">
    <property type="entry name" value="MetI-like"/>
</dbReference>
<name>A0A9W6R4N8_9PSEU</name>
<reference evidence="12" key="1">
    <citation type="submission" date="2023-03" db="EMBL/GenBank/DDBJ databases">
        <title>Amycolatopsis taiwanensis NBRC 103393.</title>
        <authorList>
            <person name="Ichikawa N."/>
            <person name="Sato H."/>
            <person name="Tonouchi N."/>
        </authorList>
    </citation>
    <scope>NUCLEOTIDE SEQUENCE</scope>
    <source>
        <strain evidence="12">NBRC 103393</strain>
    </source>
</reference>
<feature type="transmembrane region" description="Helical" evidence="10">
    <location>
        <begin position="81"/>
        <end position="104"/>
    </location>
</feature>
<evidence type="ECO:0000256" key="6">
    <source>
        <dbReference type="ARBA" id="ARBA00022592"/>
    </source>
</evidence>
<keyword evidence="7 10" id="KW-0812">Transmembrane</keyword>
<dbReference type="Proteomes" id="UP001165136">
    <property type="component" value="Unassembled WGS sequence"/>
</dbReference>
<dbReference type="SUPFAM" id="SSF161098">
    <property type="entry name" value="MetI-like"/>
    <property type="match status" value="1"/>
</dbReference>
<dbReference type="InterPro" id="IPR005672">
    <property type="entry name" value="Phosphate_PstA"/>
</dbReference>
<comment type="similarity">
    <text evidence="3 10">Belongs to the binding-protein-dependent transport system permease family. CysTW subfamily.</text>
</comment>
<evidence type="ECO:0000256" key="3">
    <source>
        <dbReference type="ARBA" id="ARBA00007069"/>
    </source>
</evidence>
<evidence type="ECO:0000256" key="4">
    <source>
        <dbReference type="ARBA" id="ARBA00022448"/>
    </source>
</evidence>